<comment type="caution">
    <text evidence="1">The sequence shown here is derived from an EMBL/GenBank/DDBJ whole genome shotgun (WGS) entry which is preliminary data.</text>
</comment>
<name>A0ACC2UKN3_9FUNG</name>
<proteinExistence type="predicted"/>
<accession>A0ACC2UKN3</accession>
<evidence type="ECO:0000313" key="2">
    <source>
        <dbReference type="Proteomes" id="UP001165960"/>
    </source>
</evidence>
<keyword evidence="2" id="KW-1185">Reference proteome</keyword>
<reference evidence="1" key="1">
    <citation type="submission" date="2022-04" db="EMBL/GenBank/DDBJ databases">
        <title>Genome of the entomopathogenic fungus Entomophthora muscae.</title>
        <authorList>
            <person name="Elya C."/>
            <person name="Lovett B.R."/>
            <person name="Lee E."/>
            <person name="Macias A.M."/>
            <person name="Hajek A.E."/>
            <person name="De Bivort B.L."/>
            <person name="Kasson M.T."/>
            <person name="De Fine Licht H.H."/>
            <person name="Stajich J.E."/>
        </authorList>
    </citation>
    <scope>NUCLEOTIDE SEQUENCE</scope>
    <source>
        <strain evidence="1">Berkeley</strain>
    </source>
</reference>
<organism evidence="1 2">
    <name type="scientific">Entomophthora muscae</name>
    <dbReference type="NCBI Taxonomy" id="34485"/>
    <lineage>
        <taxon>Eukaryota</taxon>
        <taxon>Fungi</taxon>
        <taxon>Fungi incertae sedis</taxon>
        <taxon>Zoopagomycota</taxon>
        <taxon>Entomophthoromycotina</taxon>
        <taxon>Entomophthoromycetes</taxon>
        <taxon>Entomophthorales</taxon>
        <taxon>Entomophthoraceae</taxon>
        <taxon>Entomophthora</taxon>
    </lineage>
</organism>
<dbReference type="Proteomes" id="UP001165960">
    <property type="component" value="Unassembled WGS sequence"/>
</dbReference>
<gene>
    <name evidence="1" type="ORF">DSO57_1032882</name>
</gene>
<protein>
    <submittedName>
        <fullName evidence="1">Uncharacterized protein</fullName>
    </submittedName>
</protein>
<evidence type="ECO:0000313" key="1">
    <source>
        <dbReference type="EMBL" id="KAJ9087487.1"/>
    </source>
</evidence>
<dbReference type="EMBL" id="QTSX02000251">
    <property type="protein sequence ID" value="KAJ9087487.1"/>
    <property type="molecule type" value="Genomic_DNA"/>
</dbReference>
<sequence length="98" mass="10170">MVLTTGTVSLLVTPFASTFSGPLPLPIWESISPEITSPPIEEDIVNPPIVPAVLNLGHGPRLAAYPMGTPDLEKVMAVALGVKNAGLTRQQGSNQAGL</sequence>